<dbReference type="Pfam" id="PF00582">
    <property type="entry name" value="Usp"/>
    <property type="match status" value="1"/>
</dbReference>
<dbReference type="GO" id="GO:0005524">
    <property type="term" value="F:ATP binding"/>
    <property type="evidence" value="ECO:0007669"/>
    <property type="project" value="UniProtKB-UniRule"/>
</dbReference>
<keyword evidence="2 5" id="KW-0547">Nucleotide-binding</keyword>
<dbReference type="InterPro" id="IPR014729">
    <property type="entry name" value="Rossmann-like_a/b/a_fold"/>
</dbReference>
<evidence type="ECO:0000313" key="9">
    <source>
        <dbReference type="Proteomes" id="UP000231279"/>
    </source>
</evidence>
<feature type="domain" description="Protein kinase" evidence="7">
    <location>
        <begin position="355"/>
        <end position="631"/>
    </location>
</feature>
<keyword evidence="9" id="KW-1185">Reference proteome</keyword>
<dbReference type="PROSITE" id="PS50011">
    <property type="entry name" value="PROTEIN_KINASE_DOM"/>
    <property type="match status" value="1"/>
</dbReference>
<dbReference type="PANTHER" id="PTHR47987:SF5">
    <property type="entry name" value="PROTEIN KINASE DOMAIN-CONTAINING PROTEIN"/>
    <property type="match status" value="1"/>
</dbReference>
<feature type="region of interest" description="Disordered" evidence="6">
    <location>
        <begin position="197"/>
        <end position="225"/>
    </location>
</feature>
<evidence type="ECO:0000256" key="1">
    <source>
        <dbReference type="ARBA" id="ARBA00022679"/>
    </source>
</evidence>
<dbReference type="Pfam" id="PF00069">
    <property type="entry name" value="Pkinase"/>
    <property type="match status" value="1"/>
</dbReference>
<evidence type="ECO:0000313" key="8">
    <source>
        <dbReference type="EMBL" id="PIN09398.1"/>
    </source>
</evidence>
<gene>
    <name evidence="8" type="ORF">CDL12_18012</name>
</gene>
<dbReference type="EC" id="2.7.11.1" evidence="8"/>
<evidence type="ECO:0000256" key="5">
    <source>
        <dbReference type="PROSITE-ProRule" id="PRU10141"/>
    </source>
</evidence>
<feature type="binding site" evidence="5">
    <location>
        <position position="383"/>
    </location>
    <ligand>
        <name>ATP</name>
        <dbReference type="ChEBI" id="CHEBI:30616"/>
    </ligand>
</feature>
<dbReference type="GO" id="GO:0004674">
    <property type="term" value="F:protein serine/threonine kinase activity"/>
    <property type="evidence" value="ECO:0007669"/>
    <property type="project" value="UniProtKB-KW"/>
</dbReference>
<dbReference type="EMBL" id="NKXS01003545">
    <property type="protein sequence ID" value="PIN09398.1"/>
    <property type="molecule type" value="Genomic_DNA"/>
</dbReference>
<dbReference type="Gene3D" id="3.40.50.620">
    <property type="entry name" value="HUPs"/>
    <property type="match status" value="1"/>
</dbReference>
<dbReference type="PANTHER" id="PTHR47987">
    <property type="entry name" value="OS08G0249100 PROTEIN"/>
    <property type="match status" value="1"/>
</dbReference>
<proteinExistence type="predicted"/>
<dbReference type="SUPFAM" id="SSF56112">
    <property type="entry name" value="Protein kinase-like (PK-like)"/>
    <property type="match status" value="1"/>
</dbReference>
<comment type="caution">
    <text evidence="8">The sequence shown here is derived from an EMBL/GenBank/DDBJ whole genome shotgun (WGS) entry which is preliminary data.</text>
</comment>
<dbReference type="InterPro" id="IPR017441">
    <property type="entry name" value="Protein_kinase_ATP_BS"/>
</dbReference>
<dbReference type="OrthoDB" id="654677at2759"/>
<dbReference type="FunFam" id="3.30.200.20:FF:000268">
    <property type="entry name" value="probable receptor-like serine/threonine-protein kinase At5g57670"/>
    <property type="match status" value="1"/>
</dbReference>
<dbReference type="FunFam" id="3.40.50.620:FF:000177">
    <property type="entry name" value="probable receptor-like serine/threonine-protein kinase At5g57670"/>
    <property type="match status" value="1"/>
</dbReference>
<dbReference type="AlphaFoldDB" id="A0A2G9GVU6"/>
<protein>
    <submittedName>
        <fullName evidence="8">Serine/threonine protein kinase</fullName>
        <ecNumber evidence="8">2.7.11.1</ecNumber>
    </submittedName>
</protein>
<evidence type="ECO:0000256" key="6">
    <source>
        <dbReference type="SAM" id="MobiDB-lite"/>
    </source>
</evidence>
<evidence type="ECO:0000256" key="2">
    <source>
        <dbReference type="ARBA" id="ARBA00022741"/>
    </source>
</evidence>
<feature type="compositionally biased region" description="Polar residues" evidence="6">
    <location>
        <begin position="214"/>
        <end position="225"/>
    </location>
</feature>
<dbReference type="SUPFAM" id="SSF52402">
    <property type="entry name" value="Adenine nucleotide alpha hydrolases-like"/>
    <property type="match status" value="1"/>
</dbReference>
<dbReference type="InterPro" id="IPR011009">
    <property type="entry name" value="Kinase-like_dom_sf"/>
</dbReference>
<keyword evidence="3 8" id="KW-0418">Kinase</keyword>
<dbReference type="InterPro" id="IPR000719">
    <property type="entry name" value="Prot_kinase_dom"/>
</dbReference>
<reference evidence="9" key="1">
    <citation type="journal article" date="2018" name="Gigascience">
        <title>Genome assembly of the Pink Ipe (Handroanthus impetiginosus, Bignoniaceae), a highly valued, ecologically keystone Neotropical timber forest tree.</title>
        <authorList>
            <person name="Silva-Junior O.B."/>
            <person name="Grattapaglia D."/>
            <person name="Novaes E."/>
            <person name="Collevatti R.G."/>
        </authorList>
    </citation>
    <scope>NUCLEOTIDE SEQUENCE [LARGE SCALE GENOMIC DNA]</scope>
    <source>
        <strain evidence="9">cv. UFG-1</strain>
    </source>
</reference>
<dbReference type="Proteomes" id="UP000231279">
    <property type="component" value="Unassembled WGS sequence"/>
</dbReference>
<dbReference type="InterPro" id="IPR006016">
    <property type="entry name" value="UspA"/>
</dbReference>
<dbReference type="PROSITE" id="PS00108">
    <property type="entry name" value="PROTEIN_KINASE_ST"/>
    <property type="match status" value="1"/>
</dbReference>
<dbReference type="InterPro" id="IPR008271">
    <property type="entry name" value="Ser/Thr_kinase_AS"/>
</dbReference>
<accession>A0A2G9GVU6</accession>
<evidence type="ECO:0000256" key="3">
    <source>
        <dbReference type="ARBA" id="ARBA00022777"/>
    </source>
</evidence>
<dbReference type="STRING" id="429701.A0A2G9GVU6"/>
<organism evidence="8 9">
    <name type="scientific">Handroanthus impetiginosus</name>
    <dbReference type="NCBI Taxonomy" id="429701"/>
    <lineage>
        <taxon>Eukaryota</taxon>
        <taxon>Viridiplantae</taxon>
        <taxon>Streptophyta</taxon>
        <taxon>Embryophyta</taxon>
        <taxon>Tracheophyta</taxon>
        <taxon>Spermatophyta</taxon>
        <taxon>Magnoliopsida</taxon>
        <taxon>eudicotyledons</taxon>
        <taxon>Gunneridae</taxon>
        <taxon>Pentapetalae</taxon>
        <taxon>asterids</taxon>
        <taxon>lamiids</taxon>
        <taxon>Lamiales</taxon>
        <taxon>Bignoniaceae</taxon>
        <taxon>Crescentiina</taxon>
        <taxon>Tabebuia alliance</taxon>
        <taxon>Handroanthus</taxon>
    </lineage>
</organism>
<keyword evidence="4 5" id="KW-0067">ATP-binding</keyword>
<sequence>MRVVAGNSEVVECSGCESSTAAGSVGDDGGGGSSEGTVVVVGVKLDSRSRELLTWALVKVAQSGDCVIALHILDPNADQSTLLSLVKAFDSVLAAYEGFCNLKQVDLKLKVCKGSPVHKILFQEAKSCGATSLILSTSEAHHKVRSRISIAKYCAKNLRKNVSVICVDNGKIVFRRESNTSNGSLSGSLDVSESRLKRRKALPKSPLSLPQKGGLSSSNRGNENNSMALVPLKTQEMPEPKSRWAVLCRIFLHGRRISESSSTKKSSLVQRILPSRQSVAAIYPDQKQIAASDRDECPSDLDPEKGAIVLYSADTNAVPSSSKILLEELQALGEKYSTTCKLFSYQELLLATNNFIPENLIGKGGSSLVYRGCLPGGKELAVKILKPAEDVLKHFVSEIEIIASLHHKNIIYLVGFCFEEDKLLLVYNLLSRGSLEENLHCIEKSENLFGWEERYKVALGVAEALDHLHNATESIIHRDVKSSNILLSDDFEPQLSDFGLATWASCCSHHTDVPDVAGTFGYLAPEYFMHEKLNHKIDVYAFGVVLLELLSGRKPIDDGLPNGQESLVMWANHILKEGKISELQDPKLVDAYNCDQFEIMVFAATLCIRLAPQSRPEISLVLKLLRGDPEVVEWARQETSQNLNIISREQSITDIQSFINLALLNLEDDSASMSSTELNISVEDYLGDRWSRSSSFN</sequence>
<name>A0A2G9GVU6_9LAMI</name>
<dbReference type="InterPro" id="IPR046958">
    <property type="entry name" value="RBK1/2/STUNTED"/>
</dbReference>
<dbReference type="Gene3D" id="1.10.510.10">
    <property type="entry name" value="Transferase(Phosphotransferase) domain 1"/>
    <property type="match status" value="1"/>
</dbReference>
<dbReference type="Gene3D" id="3.30.200.20">
    <property type="entry name" value="Phosphorylase Kinase, domain 1"/>
    <property type="match status" value="1"/>
</dbReference>
<evidence type="ECO:0000256" key="4">
    <source>
        <dbReference type="ARBA" id="ARBA00022840"/>
    </source>
</evidence>
<dbReference type="PROSITE" id="PS00107">
    <property type="entry name" value="PROTEIN_KINASE_ATP"/>
    <property type="match status" value="1"/>
</dbReference>
<evidence type="ECO:0000259" key="7">
    <source>
        <dbReference type="PROSITE" id="PS50011"/>
    </source>
</evidence>
<dbReference type="FunFam" id="1.10.510.10:FF:000284">
    <property type="entry name" value="Putative receptor-like serine/threonine-protein kinase"/>
    <property type="match status" value="1"/>
</dbReference>
<keyword evidence="8" id="KW-0723">Serine/threonine-protein kinase</keyword>
<dbReference type="CDD" id="cd00293">
    <property type="entry name" value="USP-like"/>
    <property type="match status" value="1"/>
</dbReference>
<dbReference type="SMART" id="SM00220">
    <property type="entry name" value="S_TKc"/>
    <property type="match status" value="1"/>
</dbReference>
<keyword evidence="1 8" id="KW-0808">Transferase</keyword>